<evidence type="ECO:0000313" key="4">
    <source>
        <dbReference type="EMBL" id="MFC0588536.1"/>
    </source>
</evidence>
<dbReference type="SMART" id="SM00671">
    <property type="entry name" value="SEL1"/>
    <property type="match status" value="2"/>
</dbReference>
<dbReference type="SUPFAM" id="SSF81901">
    <property type="entry name" value="HCP-like"/>
    <property type="match status" value="1"/>
</dbReference>
<dbReference type="PANTHER" id="PTHR45011:SF1">
    <property type="entry name" value="DAP3-BINDING CELL DEATH ENHANCER 1"/>
    <property type="match status" value="1"/>
</dbReference>
<feature type="domain" description="SPOR" evidence="3">
    <location>
        <begin position="285"/>
        <end position="363"/>
    </location>
</feature>
<gene>
    <name evidence="4" type="ORF">ACFFF7_03840</name>
</gene>
<organism evidence="4 5">
    <name type="scientific">Novosphingobium aquiterrae</name>
    <dbReference type="NCBI Taxonomy" id="624388"/>
    <lineage>
        <taxon>Bacteria</taxon>
        <taxon>Pseudomonadati</taxon>
        <taxon>Pseudomonadota</taxon>
        <taxon>Alphaproteobacteria</taxon>
        <taxon>Sphingomonadales</taxon>
        <taxon>Sphingomonadaceae</taxon>
        <taxon>Novosphingobium</taxon>
    </lineage>
</organism>
<dbReference type="Proteomes" id="UP001589943">
    <property type="component" value="Unassembled WGS sequence"/>
</dbReference>
<evidence type="ECO:0000313" key="5">
    <source>
        <dbReference type="Proteomes" id="UP001589943"/>
    </source>
</evidence>
<keyword evidence="2" id="KW-0732">Signal</keyword>
<dbReference type="Gene3D" id="3.30.70.1070">
    <property type="entry name" value="Sporulation related repeat"/>
    <property type="match status" value="1"/>
</dbReference>
<evidence type="ECO:0000256" key="1">
    <source>
        <dbReference type="SAM" id="MobiDB-lite"/>
    </source>
</evidence>
<sequence length="363" mass="37117">MGRKTFTTLGAMTALVFLAVPAAADTKAGVDAWSRGDFAAAVREWQGEALKGDADALYNLGQAFRLGKGVPQNLTKAEDMYGRAAGLGHVQAADNYGLLLFQRGEQARAMPYVSAAAGRGDPRAQYLLGIAHFNGQLIAKDWVRAYALVSLAQQQGVGPATTALKQMDGFIPLDQRQQAAQLAIELRSQADTTRARQLAAADLGATVSVGVPSPVAVTLPRPVPVASAADVDNDGPATAGADYARPAVSAPRPSAVVATVPPAPRPSAVVAPAPRPAPAVTAAAPKQTGPWRVQLGAFGVAANADALWNRLKGRPELAGHPRINVKAGAVTKLQAGGFASQGAARAACDKLAAAGTSCVAASN</sequence>
<dbReference type="Pfam" id="PF05036">
    <property type="entry name" value="SPOR"/>
    <property type="match status" value="1"/>
</dbReference>
<dbReference type="InterPro" id="IPR011990">
    <property type="entry name" value="TPR-like_helical_dom_sf"/>
</dbReference>
<dbReference type="EMBL" id="JBHLTL010000001">
    <property type="protein sequence ID" value="MFC0588536.1"/>
    <property type="molecule type" value="Genomic_DNA"/>
</dbReference>
<dbReference type="InterPro" id="IPR006597">
    <property type="entry name" value="Sel1-like"/>
</dbReference>
<dbReference type="Gene3D" id="1.25.40.10">
    <property type="entry name" value="Tetratricopeptide repeat domain"/>
    <property type="match status" value="1"/>
</dbReference>
<dbReference type="RefSeq" id="WP_379480033.1">
    <property type="nucleotide sequence ID" value="NZ_JBHLTL010000001.1"/>
</dbReference>
<comment type="caution">
    <text evidence="4">The sequence shown here is derived from an EMBL/GenBank/DDBJ whole genome shotgun (WGS) entry which is preliminary data.</text>
</comment>
<feature type="region of interest" description="Disordered" evidence="1">
    <location>
        <begin position="228"/>
        <end position="252"/>
    </location>
</feature>
<dbReference type="InterPro" id="IPR007730">
    <property type="entry name" value="SPOR-like_dom"/>
</dbReference>
<evidence type="ECO:0000256" key="2">
    <source>
        <dbReference type="SAM" id="SignalP"/>
    </source>
</evidence>
<feature type="signal peptide" evidence="2">
    <location>
        <begin position="1"/>
        <end position="24"/>
    </location>
</feature>
<protein>
    <submittedName>
        <fullName evidence="4">SPOR domain-containing protein</fullName>
    </submittedName>
</protein>
<reference evidence="4 5" key="1">
    <citation type="submission" date="2024-09" db="EMBL/GenBank/DDBJ databases">
        <authorList>
            <person name="Sun Q."/>
            <person name="Mori K."/>
        </authorList>
    </citation>
    <scope>NUCLEOTIDE SEQUENCE [LARGE SCALE GENOMIC DNA]</scope>
    <source>
        <strain evidence="4 5">NCAIM B.02537</strain>
    </source>
</reference>
<dbReference type="PROSITE" id="PS51724">
    <property type="entry name" value="SPOR"/>
    <property type="match status" value="1"/>
</dbReference>
<keyword evidence="5" id="KW-1185">Reference proteome</keyword>
<accession>A0ABV6PFC9</accession>
<dbReference type="Pfam" id="PF08238">
    <property type="entry name" value="Sel1"/>
    <property type="match status" value="2"/>
</dbReference>
<dbReference type="InterPro" id="IPR052748">
    <property type="entry name" value="ISR_Activator"/>
</dbReference>
<dbReference type="PANTHER" id="PTHR45011">
    <property type="entry name" value="DAP3-BINDING CELL DEATH ENHANCER 1"/>
    <property type="match status" value="1"/>
</dbReference>
<name>A0ABV6PFC9_9SPHN</name>
<dbReference type="InterPro" id="IPR036680">
    <property type="entry name" value="SPOR-like_sf"/>
</dbReference>
<feature type="chain" id="PRO_5047184410" evidence="2">
    <location>
        <begin position="25"/>
        <end position="363"/>
    </location>
</feature>
<proteinExistence type="predicted"/>
<evidence type="ECO:0000259" key="3">
    <source>
        <dbReference type="PROSITE" id="PS51724"/>
    </source>
</evidence>
<dbReference type="SUPFAM" id="SSF110997">
    <property type="entry name" value="Sporulation related repeat"/>
    <property type="match status" value="1"/>
</dbReference>